<dbReference type="Proteomes" id="UP001187415">
    <property type="component" value="Unassembled WGS sequence"/>
</dbReference>
<accession>A0AA88SYW9</accession>
<protein>
    <submittedName>
        <fullName evidence="2">Uncharacterized protein</fullName>
    </submittedName>
</protein>
<organism evidence="2 3">
    <name type="scientific">Channa striata</name>
    <name type="common">Snakehead murrel</name>
    <name type="synonym">Ophicephalus striatus</name>
    <dbReference type="NCBI Taxonomy" id="64152"/>
    <lineage>
        <taxon>Eukaryota</taxon>
        <taxon>Metazoa</taxon>
        <taxon>Chordata</taxon>
        <taxon>Craniata</taxon>
        <taxon>Vertebrata</taxon>
        <taxon>Euteleostomi</taxon>
        <taxon>Actinopterygii</taxon>
        <taxon>Neopterygii</taxon>
        <taxon>Teleostei</taxon>
        <taxon>Neoteleostei</taxon>
        <taxon>Acanthomorphata</taxon>
        <taxon>Anabantaria</taxon>
        <taxon>Anabantiformes</taxon>
        <taxon>Channoidei</taxon>
        <taxon>Channidae</taxon>
        <taxon>Channa</taxon>
    </lineage>
</organism>
<evidence type="ECO:0000313" key="2">
    <source>
        <dbReference type="EMBL" id="KAK2857108.1"/>
    </source>
</evidence>
<evidence type="ECO:0000313" key="3">
    <source>
        <dbReference type="Proteomes" id="UP001187415"/>
    </source>
</evidence>
<evidence type="ECO:0000256" key="1">
    <source>
        <dbReference type="SAM" id="MobiDB-lite"/>
    </source>
</evidence>
<comment type="caution">
    <text evidence="2">The sequence shown here is derived from an EMBL/GenBank/DDBJ whole genome shotgun (WGS) entry which is preliminary data.</text>
</comment>
<feature type="region of interest" description="Disordered" evidence="1">
    <location>
        <begin position="25"/>
        <end position="58"/>
    </location>
</feature>
<reference evidence="2" key="1">
    <citation type="submission" date="2023-07" db="EMBL/GenBank/DDBJ databases">
        <title>Chromosome-level Genome Assembly of Striped Snakehead (Channa striata).</title>
        <authorList>
            <person name="Liu H."/>
        </authorList>
    </citation>
    <scope>NUCLEOTIDE SEQUENCE</scope>
    <source>
        <strain evidence="2">Gz</strain>
        <tissue evidence="2">Muscle</tissue>
    </source>
</reference>
<name>A0AA88SYW9_CHASR</name>
<sequence length="111" mass="11800">MIALHVGYKANIKAMHIAVQDFKGCGEKGGQGSEDGASMAPSGSPADGRGSEEAVEQQHGGPGCLLLLEFELQEKHTLCSQAERLYKRLLLEGGVNSPRDRSGHDKGVFAH</sequence>
<dbReference type="AlphaFoldDB" id="A0AA88SYW9"/>
<gene>
    <name evidence="2" type="ORF">Q5P01_005843</name>
</gene>
<keyword evidence="3" id="KW-1185">Reference proteome</keyword>
<proteinExistence type="predicted"/>
<dbReference type="EMBL" id="JAUPFM010000003">
    <property type="protein sequence ID" value="KAK2857108.1"/>
    <property type="molecule type" value="Genomic_DNA"/>
</dbReference>